<feature type="domain" description="Pyrrolo-quinoline quinone repeat" evidence="2">
    <location>
        <begin position="71"/>
        <end position="184"/>
    </location>
</feature>
<feature type="chain" id="PRO_5045799848" evidence="1">
    <location>
        <begin position="21"/>
        <end position="407"/>
    </location>
</feature>
<feature type="signal peptide" evidence="1">
    <location>
        <begin position="1"/>
        <end position="20"/>
    </location>
</feature>
<dbReference type="SUPFAM" id="SSF50998">
    <property type="entry name" value="Quinoprotein alcohol dehydrogenase-like"/>
    <property type="match status" value="1"/>
</dbReference>
<dbReference type="InterPro" id="IPR015943">
    <property type="entry name" value="WD40/YVTN_repeat-like_dom_sf"/>
</dbReference>
<proteinExistence type="predicted"/>
<sequence length="407" mass="43923">MRVRPLGAVLLAAALVLASACSTLDLELSSHGEPAPTAEGAWQTPGAGHFVEAGDLAVAPVPSEEAGLLDVMAVTADGKVAWRSTVPPLTDDRRIVTYETHRPRIDASDDVVVLHHYLEGGRFAGMRTRTEALTAFDARTGAHLWTDRDGASRVEAVTEGHLVVAVHDGRHLLAVRDPRTGRDRGVRLGRPSELGTFLMGTTDDIGFLMRLDDRGTHVTAHDLTTGERLWRTRTERPTHERLDSLSTSSFAGASSGRALLQVRGDDGKPDRVELRDARTGRVLSSTGLALSSAATHDPDSDVVVLHGGGVDPLEPHPLDAMSAVDLTTGEVLWHVPAHEAQDERLMLVALGAGRLWVERDVSFFTGDVRQRPTTYEQTPTAPPRGDIILERFDSPLDGPPETIPDLE</sequence>
<protein>
    <submittedName>
        <fullName evidence="3">PQQ-binding-like beta-propeller repeat protein</fullName>
    </submittedName>
</protein>
<feature type="domain" description="Pyrrolo-quinoline quinone repeat" evidence="2">
    <location>
        <begin position="216"/>
        <end position="341"/>
    </location>
</feature>
<dbReference type="PANTHER" id="PTHR34512">
    <property type="entry name" value="CELL SURFACE PROTEIN"/>
    <property type="match status" value="1"/>
</dbReference>
<dbReference type="InterPro" id="IPR002372">
    <property type="entry name" value="PQQ_rpt_dom"/>
</dbReference>
<dbReference type="PANTHER" id="PTHR34512:SF30">
    <property type="entry name" value="OUTER MEMBRANE PROTEIN ASSEMBLY FACTOR BAMB"/>
    <property type="match status" value="1"/>
</dbReference>
<dbReference type="Pfam" id="PF13360">
    <property type="entry name" value="PQQ_2"/>
    <property type="match status" value="2"/>
</dbReference>
<dbReference type="RefSeq" id="WP_193637889.1">
    <property type="nucleotide sequence ID" value="NZ_JADCSA010000006.1"/>
</dbReference>
<dbReference type="EMBL" id="JADCSA010000006">
    <property type="protein sequence ID" value="MBE7324558.1"/>
    <property type="molecule type" value="Genomic_DNA"/>
</dbReference>
<organism evidence="3 4">
    <name type="scientific">Nocardioides malaquae</name>
    <dbReference type="NCBI Taxonomy" id="2773426"/>
    <lineage>
        <taxon>Bacteria</taxon>
        <taxon>Bacillati</taxon>
        <taxon>Actinomycetota</taxon>
        <taxon>Actinomycetes</taxon>
        <taxon>Propionibacteriales</taxon>
        <taxon>Nocardioidaceae</taxon>
        <taxon>Nocardioides</taxon>
    </lineage>
</organism>
<keyword evidence="1" id="KW-0732">Signal</keyword>
<accession>A0ABR9RSP4</accession>
<dbReference type="Gene3D" id="2.130.10.10">
    <property type="entry name" value="YVTN repeat-like/Quinoprotein amine dehydrogenase"/>
    <property type="match status" value="2"/>
</dbReference>
<dbReference type="PROSITE" id="PS51257">
    <property type="entry name" value="PROKAR_LIPOPROTEIN"/>
    <property type="match status" value="1"/>
</dbReference>
<keyword evidence="4" id="KW-1185">Reference proteome</keyword>
<comment type="caution">
    <text evidence="3">The sequence shown here is derived from an EMBL/GenBank/DDBJ whole genome shotgun (WGS) entry which is preliminary data.</text>
</comment>
<evidence type="ECO:0000313" key="4">
    <source>
        <dbReference type="Proteomes" id="UP000756387"/>
    </source>
</evidence>
<gene>
    <name evidence="3" type="ORF">IEQ44_07830</name>
</gene>
<name>A0ABR9RSP4_9ACTN</name>
<evidence type="ECO:0000256" key="1">
    <source>
        <dbReference type="SAM" id="SignalP"/>
    </source>
</evidence>
<dbReference type="Proteomes" id="UP000756387">
    <property type="component" value="Unassembled WGS sequence"/>
</dbReference>
<reference evidence="3 4" key="1">
    <citation type="submission" date="2020-10" db="EMBL/GenBank/DDBJ databases">
        <title>Nocardioides sp. isolated from sludge.</title>
        <authorList>
            <person name="Zhang X."/>
        </authorList>
    </citation>
    <scope>NUCLEOTIDE SEQUENCE [LARGE SCALE GENOMIC DNA]</scope>
    <source>
        <strain evidence="3 4">Y6</strain>
    </source>
</reference>
<dbReference type="InterPro" id="IPR011047">
    <property type="entry name" value="Quinoprotein_ADH-like_sf"/>
</dbReference>
<evidence type="ECO:0000313" key="3">
    <source>
        <dbReference type="EMBL" id="MBE7324558.1"/>
    </source>
</evidence>
<evidence type="ECO:0000259" key="2">
    <source>
        <dbReference type="Pfam" id="PF13360"/>
    </source>
</evidence>